<dbReference type="SUPFAM" id="SSF51621">
    <property type="entry name" value="Phosphoenolpyruvate/pyruvate domain"/>
    <property type="match status" value="1"/>
</dbReference>
<gene>
    <name evidence="2" type="ORF">D6D15_02106</name>
</gene>
<name>A0A4S9BKV2_AURPU</name>
<dbReference type="EMBL" id="QZAR01000020">
    <property type="protein sequence ID" value="THW93884.1"/>
    <property type="molecule type" value="Genomic_DNA"/>
</dbReference>
<comment type="caution">
    <text evidence="2">The sequence shown here is derived from an EMBL/GenBank/DDBJ whole genome shotgun (WGS) entry which is preliminary data.</text>
</comment>
<sequence>MSTPCKTDAQKHSFRADISIDYVDPKHPARVIQHYKSEPAELKLELPGSYRNFCAECLFKTKVGFGLLRHREVSVQYILEVNKAKSSQTQSSQTLEITRDKWVEAQCYLLSEHPCRFKLTARTTRKPWSLAYDPYTKLPLIPGAFPAQPRGSFRPSHYCQNSTLPKDSRALDAAKNQKFGPRLTSLEVLPNQPRRPGDPDRSKTKRSDVPVDDQAVRKDKGPSWSQRLFELCVGRKARDTTGQLCTAALYAGIAPIVRTPSKDPRYVSRILDGGALGVIVPHMRSVQDAKDLIGSRSSTNGLPHFQYRSIPAKVANPVINEGTLVIPMIETLEWKAYILLIGTIDLIAETGIPSDYDNSRLTEAYETIIAVCKKAGIWVGVRGLHSSSVRWERTVMAATDGPILLAGATARAKVMAVLNSKVVKSRQIDETDVGNKA</sequence>
<dbReference type="InterPro" id="IPR015813">
    <property type="entry name" value="Pyrv/PenolPyrv_kinase-like_dom"/>
</dbReference>
<dbReference type="InterPro" id="IPR050251">
    <property type="entry name" value="HpcH-HpaI_aldolase"/>
</dbReference>
<evidence type="ECO:0000313" key="2">
    <source>
        <dbReference type="EMBL" id="THW93884.1"/>
    </source>
</evidence>
<dbReference type="Gene3D" id="3.20.20.60">
    <property type="entry name" value="Phosphoenolpyruvate-binding domains"/>
    <property type="match status" value="1"/>
</dbReference>
<dbReference type="PANTHER" id="PTHR30502">
    <property type="entry name" value="2-KETO-3-DEOXY-L-RHAMNONATE ALDOLASE"/>
    <property type="match status" value="1"/>
</dbReference>
<dbReference type="GO" id="GO:0016832">
    <property type="term" value="F:aldehyde-lyase activity"/>
    <property type="evidence" value="ECO:0007669"/>
    <property type="project" value="TreeGrafter"/>
</dbReference>
<accession>A0A4S9BKV2</accession>
<evidence type="ECO:0000256" key="1">
    <source>
        <dbReference type="SAM" id="MobiDB-lite"/>
    </source>
</evidence>
<dbReference type="PANTHER" id="PTHR30502:SF0">
    <property type="entry name" value="PHOSPHOENOLPYRUVATE CARBOXYLASE FAMILY PROTEIN"/>
    <property type="match status" value="1"/>
</dbReference>
<dbReference type="AlphaFoldDB" id="A0A4S9BKV2"/>
<dbReference type="InterPro" id="IPR040442">
    <property type="entry name" value="Pyrv_kinase-like_dom_sf"/>
</dbReference>
<proteinExistence type="predicted"/>
<reference evidence="2 3" key="1">
    <citation type="submission" date="2018-10" db="EMBL/GenBank/DDBJ databases">
        <title>Fifty Aureobasidium pullulans genomes reveal a recombining polyextremotolerant generalist.</title>
        <authorList>
            <person name="Gostincar C."/>
            <person name="Turk M."/>
            <person name="Zajc J."/>
            <person name="Gunde-Cimerman N."/>
        </authorList>
    </citation>
    <scope>NUCLEOTIDE SEQUENCE [LARGE SCALE GENOMIC DNA]</scope>
    <source>
        <strain evidence="2 3">EXF-10507</strain>
    </source>
</reference>
<evidence type="ECO:0000313" key="3">
    <source>
        <dbReference type="Proteomes" id="UP000304928"/>
    </source>
</evidence>
<dbReference type="GO" id="GO:0005737">
    <property type="term" value="C:cytoplasm"/>
    <property type="evidence" value="ECO:0007669"/>
    <property type="project" value="TreeGrafter"/>
</dbReference>
<protein>
    <submittedName>
        <fullName evidence="2">Uncharacterized protein</fullName>
    </submittedName>
</protein>
<feature type="compositionally biased region" description="Basic and acidic residues" evidence="1">
    <location>
        <begin position="195"/>
        <end position="221"/>
    </location>
</feature>
<dbReference type="Proteomes" id="UP000304928">
    <property type="component" value="Unassembled WGS sequence"/>
</dbReference>
<feature type="region of interest" description="Disordered" evidence="1">
    <location>
        <begin position="182"/>
        <end position="221"/>
    </location>
</feature>
<organism evidence="2 3">
    <name type="scientific">Aureobasidium pullulans</name>
    <name type="common">Black yeast</name>
    <name type="synonym">Pullularia pullulans</name>
    <dbReference type="NCBI Taxonomy" id="5580"/>
    <lineage>
        <taxon>Eukaryota</taxon>
        <taxon>Fungi</taxon>
        <taxon>Dikarya</taxon>
        <taxon>Ascomycota</taxon>
        <taxon>Pezizomycotina</taxon>
        <taxon>Dothideomycetes</taxon>
        <taxon>Dothideomycetidae</taxon>
        <taxon>Dothideales</taxon>
        <taxon>Saccotheciaceae</taxon>
        <taxon>Aureobasidium</taxon>
    </lineage>
</organism>